<comment type="subcellular location">
    <subcellularLocation>
        <location evidence="1">Cytoplasm</location>
    </subcellularLocation>
</comment>
<dbReference type="Gene3D" id="1.10.510.10">
    <property type="entry name" value="Transferase(Phosphotransferase) domain 1"/>
    <property type="match status" value="1"/>
</dbReference>
<accession>A0A7J6XHX7</accession>
<evidence type="ECO:0000256" key="5">
    <source>
        <dbReference type="ARBA" id="ARBA00022553"/>
    </source>
</evidence>
<dbReference type="FunFam" id="1.10.510.10:FF:000335">
    <property type="entry name" value="receptor-like cytosolic serine/threonine-protein kinase RBK2"/>
    <property type="match status" value="1"/>
</dbReference>
<dbReference type="Gene3D" id="3.30.200.20">
    <property type="entry name" value="Phosphorylase Kinase, domain 1"/>
    <property type="match status" value="1"/>
</dbReference>
<dbReference type="InterPro" id="IPR046958">
    <property type="entry name" value="RBK1/2/STUNTED"/>
</dbReference>
<dbReference type="GO" id="GO:0051020">
    <property type="term" value="F:GTPase binding"/>
    <property type="evidence" value="ECO:0007669"/>
    <property type="project" value="UniProtKB-ARBA"/>
</dbReference>
<evidence type="ECO:0000256" key="11">
    <source>
        <dbReference type="ARBA" id="ARBA00048679"/>
    </source>
</evidence>
<name>A0A7J6XHX7_THATH</name>
<evidence type="ECO:0000256" key="4">
    <source>
        <dbReference type="ARBA" id="ARBA00022527"/>
    </source>
</evidence>
<reference evidence="16 17" key="1">
    <citation type="submission" date="2020-06" db="EMBL/GenBank/DDBJ databases">
        <title>Transcriptomic and genomic resources for Thalictrum thalictroides and T. hernandezii: Facilitating candidate gene discovery in an emerging model plant lineage.</title>
        <authorList>
            <person name="Arias T."/>
            <person name="Riano-Pachon D.M."/>
            <person name="Di Stilio V.S."/>
        </authorList>
    </citation>
    <scope>NUCLEOTIDE SEQUENCE [LARGE SCALE GENOMIC DNA]</scope>
    <source>
        <strain evidence="17">cv. WT478/WT964</strain>
        <tissue evidence="16">Leaves</tissue>
    </source>
</reference>
<comment type="catalytic activity">
    <reaction evidence="11">
        <text>L-seryl-[protein] + ATP = O-phospho-L-seryl-[protein] + ADP + H(+)</text>
        <dbReference type="Rhea" id="RHEA:17989"/>
        <dbReference type="Rhea" id="RHEA-COMP:9863"/>
        <dbReference type="Rhea" id="RHEA-COMP:11604"/>
        <dbReference type="ChEBI" id="CHEBI:15378"/>
        <dbReference type="ChEBI" id="CHEBI:29999"/>
        <dbReference type="ChEBI" id="CHEBI:30616"/>
        <dbReference type="ChEBI" id="CHEBI:83421"/>
        <dbReference type="ChEBI" id="CHEBI:456216"/>
        <dbReference type="EC" id="2.7.11.1"/>
    </reaction>
</comment>
<comment type="catalytic activity">
    <reaction evidence="10">
        <text>L-threonyl-[protein] + ATP = O-phospho-L-threonyl-[protein] + ADP + H(+)</text>
        <dbReference type="Rhea" id="RHEA:46608"/>
        <dbReference type="Rhea" id="RHEA-COMP:11060"/>
        <dbReference type="Rhea" id="RHEA-COMP:11605"/>
        <dbReference type="ChEBI" id="CHEBI:15378"/>
        <dbReference type="ChEBI" id="CHEBI:30013"/>
        <dbReference type="ChEBI" id="CHEBI:30616"/>
        <dbReference type="ChEBI" id="CHEBI:61977"/>
        <dbReference type="ChEBI" id="CHEBI:456216"/>
        <dbReference type="EC" id="2.7.11.1"/>
    </reaction>
</comment>
<evidence type="ECO:0000256" key="10">
    <source>
        <dbReference type="ARBA" id="ARBA00047899"/>
    </source>
</evidence>
<sequence>MYSSYYVTHAAYGVPKSRYDLTTDSVKLKKEAMGGSPEITCENSDDCRPPPGLRHISVSAQDLRTLDIEKEKMDKTSPRGVLEDCMRSSEYSRGSPKTSTSDEGAQPNKRGTSHWRTFLRVLKSRSMRRLASIPPVRVPKISRKNSRSMKENPVSILNPPDGDMCCFKSSWRTFTLTELQIATNNFNSGNMIGKGGYAEVYKGCLEDGLQVAVKRLNRGTSEDKIGDFLAELGIIVHADHPNIAKLIGYGIEGGMHLVLHLSPHGNLGSLLHGSQEKLEWSIRYKICLGTAEGLLYLHEGCQRRIIHRDIKASNVLLTEDFEPQICDFGLAKWLPTQWTHHTVSKFEGTFGYLAPEYSMHGIVNEKTDVYSFGVLLLEIITGRRPIDNTEQSLVMWAKPLLEKNAIRELVDPSLGDAYNLQQIDRVALTASLCVQYSSILRPRMSQVVQLLRGDEETLENVKRHRTPFLQRTYSEELLDAEEYNSTKRLTDLNRHRQLAFQF</sequence>
<evidence type="ECO:0000313" key="16">
    <source>
        <dbReference type="EMBL" id="KAF5208462.1"/>
    </source>
</evidence>
<evidence type="ECO:0000256" key="9">
    <source>
        <dbReference type="ARBA" id="ARBA00022840"/>
    </source>
</evidence>
<dbReference type="PROSITE" id="PS50011">
    <property type="entry name" value="PROTEIN_KINASE_DOM"/>
    <property type="match status" value="1"/>
</dbReference>
<keyword evidence="6" id="KW-0808">Transferase</keyword>
<dbReference type="SUPFAM" id="SSF56112">
    <property type="entry name" value="Protein kinase-like (PK-like)"/>
    <property type="match status" value="1"/>
</dbReference>
<evidence type="ECO:0000256" key="13">
    <source>
        <dbReference type="PROSITE-ProRule" id="PRU10141"/>
    </source>
</evidence>
<evidence type="ECO:0000256" key="3">
    <source>
        <dbReference type="ARBA" id="ARBA00022490"/>
    </source>
</evidence>
<keyword evidence="9 13" id="KW-0067">ATP-binding</keyword>
<evidence type="ECO:0000259" key="15">
    <source>
        <dbReference type="PROSITE" id="PS50011"/>
    </source>
</evidence>
<dbReference type="InterPro" id="IPR017441">
    <property type="entry name" value="Protein_kinase_ATP_BS"/>
</dbReference>
<feature type="region of interest" description="Disordered" evidence="14">
    <location>
        <begin position="73"/>
        <end position="112"/>
    </location>
</feature>
<dbReference type="Pfam" id="PF07714">
    <property type="entry name" value="PK_Tyr_Ser-Thr"/>
    <property type="match status" value="1"/>
</dbReference>
<keyword evidence="8 16" id="KW-0418">Kinase</keyword>
<feature type="binding site" evidence="13">
    <location>
        <position position="214"/>
    </location>
    <ligand>
        <name>ATP</name>
        <dbReference type="ChEBI" id="CHEBI:30616"/>
    </ligand>
</feature>
<organism evidence="16 17">
    <name type="scientific">Thalictrum thalictroides</name>
    <name type="common">Rue-anemone</name>
    <name type="synonym">Anemone thalictroides</name>
    <dbReference type="NCBI Taxonomy" id="46969"/>
    <lineage>
        <taxon>Eukaryota</taxon>
        <taxon>Viridiplantae</taxon>
        <taxon>Streptophyta</taxon>
        <taxon>Embryophyta</taxon>
        <taxon>Tracheophyta</taxon>
        <taxon>Spermatophyta</taxon>
        <taxon>Magnoliopsida</taxon>
        <taxon>Ranunculales</taxon>
        <taxon>Ranunculaceae</taxon>
        <taxon>Thalictroideae</taxon>
        <taxon>Thalictrum</taxon>
    </lineage>
</organism>
<dbReference type="FunFam" id="3.30.200.20:FF:000389">
    <property type="entry name" value="Receptor-like cytosolic serine/threonine-protein kinase RBK1"/>
    <property type="match status" value="1"/>
</dbReference>
<evidence type="ECO:0000256" key="12">
    <source>
        <dbReference type="ARBA" id="ARBA00063228"/>
    </source>
</evidence>
<comment type="subunit">
    <text evidence="12">Interacts with ARAC5 and ARAC10.</text>
</comment>
<dbReference type="InterPro" id="IPR011009">
    <property type="entry name" value="Kinase-like_dom_sf"/>
</dbReference>
<evidence type="ECO:0000313" key="17">
    <source>
        <dbReference type="Proteomes" id="UP000554482"/>
    </source>
</evidence>
<dbReference type="PANTHER" id="PTHR47987:SF13">
    <property type="entry name" value="RECEPTOR-LIKE CYTOSOLIC SERINE_THREONINE-PROTEIN KINASE RBK2"/>
    <property type="match status" value="1"/>
</dbReference>
<comment type="caution">
    <text evidence="16">The sequence shown here is derived from an EMBL/GenBank/DDBJ whole genome shotgun (WGS) entry which is preliminary data.</text>
</comment>
<dbReference type="SMART" id="SM00220">
    <property type="entry name" value="S_TKc"/>
    <property type="match status" value="1"/>
</dbReference>
<keyword evidence="5" id="KW-0597">Phosphoprotein</keyword>
<dbReference type="InterPro" id="IPR008271">
    <property type="entry name" value="Ser/Thr_kinase_AS"/>
</dbReference>
<gene>
    <name evidence="16" type="ORF">FRX31_001952</name>
</gene>
<dbReference type="GO" id="GO:0005524">
    <property type="term" value="F:ATP binding"/>
    <property type="evidence" value="ECO:0007669"/>
    <property type="project" value="UniProtKB-UniRule"/>
</dbReference>
<dbReference type="PANTHER" id="PTHR47987">
    <property type="entry name" value="OS08G0249100 PROTEIN"/>
    <property type="match status" value="1"/>
</dbReference>
<evidence type="ECO:0000256" key="2">
    <source>
        <dbReference type="ARBA" id="ARBA00012513"/>
    </source>
</evidence>
<dbReference type="OrthoDB" id="4062651at2759"/>
<evidence type="ECO:0000256" key="7">
    <source>
        <dbReference type="ARBA" id="ARBA00022741"/>
    </source>
</evidence>
<keyword evidence="7 13" id="KW-0547">Nucleotide-binding</keyword>
<dbReference type="InterPro" id="IPR000719">
    <property type="entry name" value="Prot_kinase_dom"/>
</dbReference>
<dbReference type="PROSITE" id="PS00107">
    <property type="entry name" value="PROTEIN_KINASE_ATP"/>
    <property type="match status" value="1"/>
</dbReference>
<evidence type="ECO:0000256" key="8">
    <source>
        <dbReference type="ARBA" id="ARBA00022777"/>
    </source>
</evidence>
<dbReference type="InterPro" id="IPR001245">
    <property type="entry name" value="Ser-Thr/Tyr_kinase_cat_dom"/>
</dbReference>
<feature type="domain" description="Protein kinase" evidence="15">
    <location>
        <begin position="186"/>
        <end position="469"/>
    </location>
</feature>
<keyword evidence="4" id="KW-0723">Serine/threonine-protein kinase</keyword>
<protein>
    <recommendedName>
        <fullName evidence="2">non-specific serine/threonine protein kinase</fullName>
        <ecNumber evidence="2">2.7.11.1</ecNumber>
    </recommendedName>
</protein>
<evidence type="ECO:0000256" key="6">
    <source>
        <dbReference type="ARBA" id="ARBA00022679"/>
    </source>
</evidence>
<feature type="compositionally biased region" description="Polar residues" evidence="14">
    <location>
        <begin position="89"/>
        <end position="103"/>
    </location>
</feature>
<evidence type="ECO:0000256" key="1">
    <source>
        <dbReference type="ARBA" id="ARBA00004496"/>
    </source>
</evidence>
<evidence type="ECO:0000256" key="14">
    <source>
        <dbReference type="SAM" id="MobiDB-lite"/>
    </source>
</evidence>
<keyword evidence="3" id="KW-0963">Cytoplasm</keyword>
<dbReference type="PROSITE" id="PS00108">
    <property type="entry name" value="PROTEIN_KINASE_ST"/>
    <property type="match status" value="1"/>
</dbReference>
<proteinExistence type="predicted"/>
<dbReference type="EMBL" id="JABWDY010000021">
    <property type="protein sequence ID" value="KAF5208462.1"/>
    <property type="molecule type" value="Genomic_DNA"/>
</dbReference>
<dbReference type="GO" id="GO:0005737">
    <property type="term" value="C:cytoplasm"/>
    <property type="evidence" value="ECO:0007669"/>
    <property type="project" value="UniProtKB-SubCell"/>
</dbReference>
<dbReference type="GO" id="GO:0004674">
    <property type="term" value="F:protein serine/threonine kinase activity"/>
    <property type="evidence" value="ECO:0007669"/>
    <property type="project" value="UniProtKB-KW"/>
</dbReference>
<dbReference type="Proteomes" id="UP000554482">
    <property type="component" value="Unassembled WGS sequence"/>
</dbReference>
<dbReference type="AlphaFoldDB" id="A0A7J6XHX7"/>
<keyword evidence="17" id="KW-1185">Reference proteome</keyword>
<dbReference type="EC" id="2.7.11.1" evidence="2"/>
<feature type="compositionally biased region" description="Basic and acidic residues" evidence="14">
    <location>
        <begin position="73"/>
        <end position="87"/>
    </location>
</feature>